<evidence type="ECO:0000313" key="2">
    <source>
        <dbReference type="Proteomes" id="UP000054995"/>
    </source>
</evidence>
<keyword evidence="2" id="KW-1185">Reference proteome</keyword>
<dbReference type="AlphaFoldDB" id="A0A0V1DRA5"/>
<dbReference type="EMBL" id="JYDT01001763">
    <property type="protein sequence ID" value="KRY64103.1"/>
    <property type="molecule type" value="Genomic_DNA"/>
</dbReference>
<accession>A0A0V1DRA5</accession>
<organism evidence="1 2">
    <name type="scientific">Trichinella pseudospiralis</name>
    <name type="common">Parasitic roundworm</name>
    <dbReference type="NCBI Taxonomy" id="6337"/>
    <lineage>
        <taxon>Eukaryota</taxon>
        <taxon>Metazoa</taxon>
        <taxon>Ecdysozoa</taxon>
        <taxon>Nematoda</taxon>
        <taxon>Enoplea</taxon>
        <taxon>Dorylaimia</taxon>
        <taxon>Trichinellida</taxon>
        <taxon>Trichinellidae</taxon>
        <taxon>Trichinella</taxon>
    </lineage>
</organism>
<gene>
    <name evidence="1" type="ORF">T4D_2623</name>
</gene>
<protein>
    <submittedName>
        <fullName evidence="1">Uncharacterized protein</fullName>
    </submittedName>
</protein>
<evidence type="ECO:0000313" key="1">
    <source>
        <dbReference type="EMBL" id="KRY64103.1"/>
    </source>
</evidence>
<comment type="caution">
    <text evidence="1">The sequence shown here is derived from an EMBL/GenBank/DDBJ whole genome shotgun (WGS) entry which is preliminary data.</text>
</comment>
<proteinExistence type="predicted"/>
<dbReference type="Proteomes" id="UP000054995">
    <property type="component" value="Unassembled WGS sequence"/>
</dbReference>
<sequence length="40" mass="4948">MLVFSRYLETYATRESRNSLITCLFCEKWQKTCFQNLEFF</sequence>
<reference evidence="1 2" key="1">
    <citation type="submission" date="2015-01" db="EMBL/GenBank/DDBJ databases">
        <title>Evolution of Trichinella species and genotypes.</title>
        <authorList>
            <person name="Korhonen P.K."/>
            <person name="Edoardo P."/>
            <person name="Giuseppe L.R."/>
            <person name="Gasser R.B."/>
        </authorList>
    </citation>
    <scope>NUCLEOTIDE SEQUENCE [LARGE SCALE GENOMIC DNA]</scope>
    <source>
        <strain evidence="1">ISS470</strain>
    </source>
</reference>
<name>A0A0V1DRA5_TRIPS</name>